<reference evidence="1" key="1">
    <citation type="journal article" date="2023" name="Mol. Phylogenet. Evol.">
        <title>Genome-scale phylogeny and comparative genomics of the fungal order Sordariales.</title>
        <authorList>
            <person name="Hensen N."/>
            <person name="Bonometti L."/>
            <person name="Westerberg I."/>
            <person name="Brannstrom I.O."/>
            <person name="Guillou S."/>
            <person name="Cros-Aarteil S."/>
            <person name="Calhoun S."/>
            <person name="Haridas S."/>
            <person name="Kuo A."/>
            <person name="Mondo S."/>
            <person name="Pangilinan J."/>
            <person name="Riley R."/>
            <person name="LaButti K."/>
            <person name="Andreopoulos B."/>
            <person name="Lipzen A."/>
            <person name="Chen C."/>
            <person name="Yan M."/>
            <person name="Daum C."/>
            <person name="Ng V."/>
            <person name="Clum A."/>
            <person name="Steindorff A."/>
            <person name="Ohm R.A."/>
            <person name="Martin F."/>
            <person name="Silar P."/>
            <person name="Natvig D.O."/>
            <person name="Lalanne C."/>
            <person name="Gautier V."/>
            <person name="Ament-Velasquez S.L."/>
            <person name="Kruys A."/>
            <person name="Hutchinson M.I."/>
            <person name="Powell A.J."/>
            <person name="Barry K."/>
            <person name="Miller A.N."/>
            <person name="Grigoriev I.V."/>
            <person name="Debuchy R."/>
            <person name="Gladieux P."/>
            <person name="Hiltunen Thoren M."/>
            <person name="Johannesson H."/>
        </authorList>
    </citation>
    <scope>NUCLEOTIDE SEQUENCE</scope>
    <source>
        <strain evidence="1">CBS 958.72</strain>
    </source>
</reference>
<reference evidence="1" key="2">
    <citation type="submission" date="2023-06" db="EMBL/GenBank/DDBJ databases">
        <authorList>
            <consortium name="Lawrence Berkeley National Laboratory"/>
            <person name="Haridas S."/>
            <person name="Hensen N."/>
            <person name="Bonometti L."/>
            <person name="Westerberg I."/>
            <person name="Brannstrom I.O."/>
            <person name="Guillou S."/>
            <person name="Cros-Aarteil S."/>
            <person name="Calhoun S."/>
            <person name="Kuo A."/>
            <person name="Mondo S."/>
            <person name="Pangilinan J."/>
            <person name="Riley R."/>
            <person name="Labutti K."/>
            <person name="Andreopoulos B."/>
            <person name="Lipzen A."/>
            <person name="Chen C."/>
            <person name="Yanf M."/>
            <person name="Daum C."/>
            <person name="Ng V."/>
            <person name="Clum A."/>
            <person name="Steindorff A."/>
            <person name="Ohm R."/>
            <person name="Martin F."/>
            <person name="Silar P."/>
            <person name="Natvig D."/>
            <person name="Lalanne C."/>
            <person name="Gautier V."/>
            <person name="Ament-Velasquez S.L."/>
            <person name="Kruys A."/>
            <person name="Hutchinson M.I."/>
            <person name="Powell A.J."/>
            <person name="Barry K."/>
            <person name="Miller A.N."/>
            <person name="Grigoriev I.V."/>
            <person name="Debuchy R."/>
            <person name="Gladieux P."/>
            <person name="Thoren M.H."/>
            <person name="Johannesson H."/>
        </authorList>
    </citation>
    <scope>NUCLEOTIDE SEQUENCE</scope>
    <source>
        <strain evidence="1">CBS 958.72</strain>
    </source>
</reference>
<keyword evidence="2" id="KW-1185">Reference proteome</keyword>
<organism evidence="1 2">
    <name type="scientific">Lasiosphaeria ovina</name>
    <dbReference type="NCBI Taxonomy" id="92902"/>
    <lineage>
        <taxon>Eukaryota</taxon>
        <taxon>Fungi</taxon>
        <taxon>Dikarya</taxon>
        <taxon>Ascomycota</taxon>
        <taxon>Pezizomycotina</taxon>
        <taxon>Sordariomycetes</taxon>
        <taxon>Sordariomycetidae</taxon>
        <taxon>Sordariales</taxon>
        <taxon>Lasiosphaeriaceae</taxon>
        <taxon>Lasiosphaeria</taxon>
    </lineage>
</organism>
<dbReference type="AlphaFoldDB" id="A0AAE0NN99"/>
<evidence type="ECO:0000313" key="2">
    <source>
        <dbReference type="Proteomes" id="UP001287356"/>
    </source>
</evidence>
<dbReference type="Proteomes" id="UP001287356">
    <property type="component" value="Unassembled WGS sequence"/>
</dbReference>
<accession>A0AAE0NN99</accession>
<proteinExistence type="predicted"/>
<gene>
    <name evidence="1" type="ORF">B0T24DRAFT_662947</name>
</gene>
<evidence type="ECO:0000313" key="1">
    <source>
        <dbReference type="EMBL" id="KAK3384687.1"/>
    </source>
</evidence>
<name>A0AAE0NN99_9PEZI</name>
<comment type="caution">
    <text evidence="1">The sequence shown here is derived from an EMBL/GenBank/DDBJ whole genome shotgun (WGS) entry which is preliminary data.</text>
</comment>
<protein>
    <submittedName>
        <fullName evidence="1">Uncharacterized protein</fullName>
    </submittedName>
</protein>
<dbReference type="EMBL" id="JAULSN010000001">
    <property type="protein sequence ID" value="KAK3384687.1"/>
    <property type="molecule type" value="Genomic_DNA"/>
</dbReference>
<sequence>MCLAYWFVQPENANVKNLNIKNATAGTSLTGVMNPPTVQLVASPSDQYYGSILFLNFQSGSYNYYDFSSGTPTLVQLPVNGWAIPIQVGFGSQQVAGVPADVQEADESTLPGADTTPGQDSGVKGMLGSLIESYLEVLRGPGSHNIIGYALTASTSLPPGAQPPTLMPTSSRLQAMYYQPLGADSATPGASARNAFLVREMTGNQAMPTTDLTWTGNCFEGSLNGTLLMAGGPFWDGYLLPQLAPYIPAMLSAMNSILTWTLNPTADTAAAAVETSAWILDKNPMPAADTLAFTSNATGGQFKWTGGSDSSTAGGSLVTGNTALTISTSSTLETDVVWSPGSSTIVLSTTASITYKIVSEVRYWRPYTGWTTEPAGTYNDAIALSWTTTLELASVSDAGKLAVSLTQGTPTCTLNITAADPSWGTSGMLEWLDPSFDAGAKTPALAQATVNERVADIDLTSQIAQDLASQQHGFVFPSSGVFDMKSPVFTSAGDLLVGLTYRLGVPAANE</sequence>